<feature type="chain" id="PRO_5034432393" description="WSC domain-containing protein" evidence="2">
    <location>
        <begin position="19"/>
        <end position="842"/>
    </location>
</feature>
<dbReference type="AlphaFoldDB" id="A0A8I2ZG46"/>
<organism evidence="4 5">
    <name type="scientific">Verticillium longisporum</name>
    <name type="common">Verticillium dahliae var. longisporum</name>
    <dbReference type="NCBI Taxonomy" id="100787"/>
    <lineage>
        <taxon>Eukaryota</taxon>
        <taxon>Fungi</taxon>
        <taxon>Dikarya</taxon>
        <taxon>Ascomycota</taxon>
        <taxon>Pezizomycotina</taxon>
        <taxon>Sordariomycetes</taxon>
        <taxon>Hypocreomycetidae</taxon>
        <taxon>Glomerellales</taxon>
        <taxon>Plectosphaerellaceae</taxon>
        <taxon>Verticillium</taxon>
    </lineage>
</organism>
<accession>A0A8I2ZG46</accession>
<dbReference type="EMBL" id="JAEMWZ010000260">
    <property type="protein sequence ID" value="KAG7128994.1"/>
    <property type="molecule type" value="Genomic_DNA"/>
</dbReference>
<feature type="compositionally biased region" description="Low complexity" evidence="1">
    <location>
        <begin position="494"/>
        <end position="512"/>
    </location>
</feature>
<evidence type="ECO:0000259" key="3">
    <source>
        <dbReference type="PROSITE" id="PS51212"/>
    </source>
</evidence>
<gene>
    <name evidence="4" type="ORF">HYQ45_018960</name>
</gene>
<evidence type="ECO:0000256" key="2">
    <source>
        <dbReference type="SAM" id="SignalP"/>
    </source>
</evidence>
<dbReference type="OrthoDB" id="5985073at2759"/>
<name>A0A8I2ZG46_VERLO</name>
<evidence type="ECO:0000313" key="4">
    <source>
        <dbReference type="EMBL" id="KAG7128994.1"/>
    </source>
</evidence>
<feature type="signal peptide" evidence="2">
    <location>
        <begin position="1"/>
        <end position="18"/>
    </location>
</feature>
<dbReference type="Proteomes" id="UP000689129">
    <property type="component" value="Unassembled WGS sequence"/>
</dbReference>
<reference evidence="4" key="1">
    <citation type="journal article" date="2021" name="Mol. Plant Pathol.">
        <title>A 20-kb lineage-specific genomic region tames virulence in pathogenic amphidiploid Verticillium longisporum.</title>
        <authorList>
            <person name="Harting R."/>
            <person name="Starke J."/>
            <person name="Kusch H."/>
            <person name="Poggeler S."/>
            <person name="Maurus I."/>
            <person name="Schluter R."/>
            <person name="Landesfeind M."/>
            <person name="Bulla I."/>
            <person name="Nowrousian M."/>
            <person name="de Jonge R."/>
            <person name="Stahlhut G."/>
            <person name="Hoff K.J."/>
            <person name="Asshauer K.P."/>
            <person name="Thurmer A."/>
            <person name="Stanke M."/>
            <person name="Daniel R."/>
            <person name="Morgenstern B."/>
            <person name="Thomma B.P.H.J."/>
            <person name="Kronstad J.W."/>
            <person name="Braus-Stromeyer S.A."/>
            <person name="Braus G.H."/>
        </authorList>
    </citation>
    <scope>NUCLEOTIDE SEQUENCE</scope>
    <source>
        <strain evidence="4">Vl32</strain>
    </source>
</reference>
<evidence type="ECO:0000256" key="1">
    <source>
        <dbReference type="SAM" id="MobiDB-lite"/>
    </source>
</evidence>
<sequence length="842" mass="87092">MRWVLGLLTAALPALVTSKAPTDSTQDVDVSQSGYLPNHNLNPNTVTSGFRNLWEWQAEDTQELFLAKPLVYTPPGGSELLITSSEKNNVRIFDAKTGSLIRIRQLQAPFNRDDANCGDIPNWIGITGTPIIDTATGIMYVFSKGYRDGFTSGQINGVYKMYALQLPSLEDVPGFPTLIDGANADNDPARYIIGGVALQRPALSDVNGHIVAGFGSHCGRGNYTGYLVAVSKQPGVGVTSMWATESAPGAPTPQPLDITVENGGKAGIWQGGVGHAVIGSSVFFVAANGQGKHNGNVPASGRSPCSTLSHSTVRMELSPEGKWRQVDYFQPYDYSGLNAGDRDVGSSGLALLDGSVFRGAGVDRMGIIAGKEGRAYLLNVNDLGGFRNGPGAGDNTIQTIELGGAVYGAFGSYPHEGGYIYSATIGGPMKAFRLGHDAAGKPVFSLAGQSAWTATASRIGLGQVTVTSDNGQPGTGILQYCGAGSRLDLYRLEPGSGSSSTAVASPTTVPATSEPPSVPSTTEVASTVTSNVISSEAPVSSAEPTSSELPVSSEEPISAEPSVTSIAAVSSDTPSSSEVAASSVAAVSSEAPASSQVPTSSAAVSSLEAISSIEPSASSEPVSSEASAPSQVVSSVEESSTVQSSIPESSIIAKSSTVVDVPTSSFLSVPSVSASTSASSLFTSTIESSSSGPTATPTNGYYYVGCFQDTSSGHALPHLLSNRSVTPELCFDFARQRASNAPTPTAAPAYVFIEYHHECYAGNTFDFKGSAVTSLIGTRACTNYCYGSVLTYTTSGTTTVTTKTDNRCGGPKMFDLYATTLPVDFPTTGGPLTTKVTVREMN</sequence>
<evidence type="ECO:0000313" key="5">
    <source>
        <dbReference type="Proteomes" id="UP000689129"/>
    </source>
</evidence>
<feature type="region of interest" description="Disordered" evidence="1">
    <location>
        <begin position="615"/>
        <end position="647"/>
    </location>
</feature>
<protein>
    <recommendedName>
        <fullName evidence="3">WSC domain-containing protein</fullName>
    </recommendedName>
</protein>
<keyword evidence="2" id="KW-0732">Signal</keyword>
<feature type="compositionally biased region" description="Low complexity" evidence="1">
    <location>
        <begin position="615"/>
        <end position="646"/>
    </location>
</feature>
<comment type="caution">
    <text evidence="4">The sequence shown here is derived from an EMBL/GenBank/DDBJ whole genome shotgun (WGS) entry which is preliminary data.</text>
</comment>
<dbReference type="PROSITE" id="PS51212">
    <property type="entry name" value="WSC"/>
    <property type="match status" value="1"/>
</dbReference>
<dbReference type="InterPro" id="IPR002889">
    <property type="entry name" value="WSC_carb-bd"/>
</dbReference>
<proteinExistence type="predicted"/>
<feature type="region of interest" description="Disordered" evidence="1">
    <location>
        <begin position="492"/>
        <end position="570"/>
    </location>
</feature>
<feature type="compositionally biased region" description="Polar residues" evidence="1">
    <location>
        <begin position="519"/>
        <end position="550"/>
    </location>
</feature>
<feature type="domain" description="WSC" evidence="3">
    <location>
        <begin position="700"/>
        <end position="820"/>
    </location>
</feature>